<dbReference type="Pfam" id="PF00787">
    <property type="entry name" value="PX"/>
    <property type="match status" value="1"/>
</dbReference>
<evidence type="ECO:0000256" key="1">
    <source>
        <dbReference type="ARBA" id="ARBA00004179"/>
    </source>
</evidence>
<keyword evidence="6" id="KW-0813">Transport</keyword>
<dbReference type="GO" id="GO:0030904">
    <property type="term" value="C:retromer complex"/>
    <property type="evidence" value="ECO:0007669"/>
    <property type="project" value="TreeGrafter"/>
</dbReference>
<sequence length="166" mass="19422">MAATDVPPQEATKRLQTKKQTLDDAYAPPANYLEIDVGNPMTHGVARKRYTDYEVRMRTNLPVFKNKESTVRRRYSDFEWLRSELERDSKIVVPPLPGKAWKRQMPFRGDEGIFDDEFIEERKKGLEVFINKVAGHPLAQNERCLHMFLQDQVIDRNYVPGKIRNT</sequence>
<accession>A0A0K8R9L7</accession>
<keyword evidence="8" id="KW-0597">Phosphoprotein</keyword>
<dbReference type="SUPFAM" id="SSF64268">
    <property type="entry name" value="PX domain"/>
    <property type="match status" value="1"/>
</dbReference>
<protein>
    <recommendedName>
        <fullName evidence="5">Sorting nexin-3</fullName>
    </recommendedName>
</protein>
<feature type="region of interest" description="Disordered" evidence="15">
    <location>
        <begin position="1"/>
        <end position="23"/>
    </location>
</feature>
<keyword evidence="10" id="KW-0007">Acetylation</keyword>
<dbReference type="GO" id="GO:0032266">
    <property type="term" value="F:phosphatidylinositol-3-phosphate binding"/>
    <property type="evidence" value="ECO:0007669"/>
    <property type="project" value="TreeGrafter"/>
</dbReference>
<dbReference type="GO" id="GO:0051246">
    <property type="term" value="P:regulation of protein metabolic process"/>
    <property type="evidence" value="ECO:0007669"/>
    <property type="project" value="UniProtKB-ARBA"/>
</dbReference>
<reference evidence="18" key="2">
    <citation type="submission" date="2016-02" db="EMBL/GenBank/DDBJ databases">
        <title>RNAseq analyses of the midgut from blood- or serum-fed Ixodes ricinus ticks.</title>
        <authorList>
            <person name="Perner J."/>
            <person name="Provaznik J."/>
            <person name="Schrenkova J."/>
            <person name="Urbanova V."/>
            <person name="Ribeiro J.M."/>
            <person name="Kopacek P."/>
        </authorList>
    </citation>
    <scope>NUCLEOTIDE SEQUENCE</scope>
    <source>
        <tissue evidence="18">Gut</tissue>
    </source>
</reference>
<dbReference type="GO" id="GO:0015031">
    <property type="term" value="P:protein transport"/>
    <property type="evidence" value="ECO:0007669"/>
    <property type="project" value="UniProtKB-KW"/>
</dbReference>
<evidence type="ECO:0000256" key="3">
    <source>
        <dbReference type="ARBA" id="ARBA00004496"/>
    </source>
</evidence>
<evidence type="ECO:0000259" key="16">
    <source>
        <dbReference type="PROSITE" id="PS50195"/>
    </source>
</evidence>
<organism evidence="17">
    <name type="scientific">Ixodes ricinus</name>
    <name type="common">Common tick</name>
    <name type="synonym">Acarus ricinus</name>
    <dbReference type="NCBI Taxonomy" id="34613"/>
    <lineage>
        <taxon>Eukaryota</taxon>
        <taxon>Metazoa</taxon>
        <taxon>Ecdysozoa</taxon>
        <taxon>Arthropoda</taxon>
        <taxon>Chelicerata</taxon>
        <taxon>Arachnida</taxon>
        <taxon>Acari</taxon>
        <taxon>Parasitiformes</taxon>
        <taxon>Ixodida</taxon>
        <taxon>Ixodoidea</taxon>
        <taxon>Ixodidae</taxon>
        <taxon>Ixodinae</taxon>
        <taxon>Ixodes</taxon>
    </lineage>
</organism>
<comment type="subcellular location">
    <subcellularLocation>
        <location evidence="3">Cytoplasm</location>
    </subcellularLocation>
    <subcellularLocation>
        <location evidence="2">Golgi apparatus membrane</location>
        <topology evidence="2">Peripheral membrane protein</topology>
        <orientation evidence="2">Cytoplasmic side</orientation>
    </subcellularLocation>
    <subcellularLocation>
        <location evidence="1">Prevacuolar compartment membrane</location>
        <topology evidence="1">Peripheral membrane protein</topology>
        <orientation evidence="1">Cytoplasmic side</orientation>
    </subcellularLocation>
</comment>
<dbReference type="InterPro" id="IPR001683">
    <property type="entry name" value="PX_dom"/>
</dbReference>
<evidence type="ECO:0000256" key="4">
    <source>
        <dbReference type="ARBA" id="ARBA00010883"/>
    </source>
</evidence>
<evidence type="ECO:0000256" key="14">
    <source>
        <dbReference type="ARBA" id="ARBA00025533"/>
    </source>
</evidence>
<evidence type="ECO:0000256" key="11">
    <source>
        <dbReference type="ARBA" id="ARBA00023034"/>
    </source>
</evidence>
<dbReference type="InterPro" id="IPR051074">
    <property type="entry name" value="Sorting_Nexin"/>
</dbReference>
<dbReference type="GO" id="GO:0032456">
    <property type="term" value="P:endocytic recycling"/>
    <property type="evidence" value="ECO:0007669"/>
    <property type="project" value="TreeGrafter"/>
</dbReference>
<dbReference type="PANTHER" id="PTHR45963">
    <property type="entry name" value="RE52028P"/>
    <property type="match status" value="1"/>
</dbReference>
<feature type="domain" description="PX" evidence="16">
    <location>
        <begin position="31"/>
        <end position="155"/>
    </location>
</feature>
<dbReference type="CDD" id="cd06894">
    <property type="entry name" value="PX_SNX3_like"/>
    <property type="match status" value="1"/>
</dbReference>
<dbReference type="PROSITE" id="PS50195">
    <property type="entry name" value="PX"/>
    <property type="match status" value="1"/>
</dbReference>
<evidence type="ECO:0000256" key="10">
    <source>
        <dbReference type="ARBA" id="ARBA00022990"/>
    </source>
</evidence>
<dbReference type="EMBL" id="GEFM01001786">
    <property type="protein sequence ID" value="JAP74010.1"/>
    <property type="molecule type" value="mRNA"/>
</dbReference>
<comment type="function">
    <text evidence="14">Required for retention of late Golgi membrane proteins. Component of the retrieval machinery that functions by direct interaction with the cytosolic tails of certain TGN membrane proteins during the sorting/budding process at the prevacuolar compartment. Binds phosphatidylinositol 3-phosphate (PtdIns(P3)).</text>
</comment>
<proteinExistence type="evidence at transcript level"/>
<evidence type="ECO:0000313" key="18">
    <source>
        <dbReference type="EMBL" id="JAP74010.1"/>
    </source>
</evidence>
<dbReference type="AlphaFoldDB" id="A0A0K8R9L7"/>
<dbReference type="Gene3D" id="3.30.1520.10">
    <property type="entry name" value="Phox-like domain"/>
    <property type="match status" value="1"/>
</dbReference>
<dbReference type="GO" id="GO:0031901">
    <property type="term" value="C:early endosome membrane"/>
    <property type="evidence" value="ECO:0007669"/>
    <property type="project" value="TreeGrafter"/>
</dbReference>
<name>A0A0K8R9L7_IXORI</name>
<comment type="similarity">
    <text evidence="4">Belongs to the sorting nexin family.</text>
</comment>
<evidence type="ECO:0000256" key="8">
    <source>
        <dbReference type="ARBA" id="ARBA00022553"/>
    </source>
</evidence>
<dbReference type="EMBL" id="GADI01005946">
    <property type="protein sequence ID" value="JAA67862.1"/>
    <property type="molecule type" value="mRNA"/>
</dbReference>
<evidence type="ECO:0000256" key="9">
    <source>
        <dbReference type="ARBA" id="ARBA00022927"/>
    </source>
</evidence>
<keyword evidence="13" id="KW-0472">Membrane</keyword>
<evidence type="ECO:0000256" key="13">
    <source>
        <dbReference type="ARBA" id="ARBA00023136"/>
    </source>
</evidence>
<dbReference type="GO" id="GO:0034499">
    <property type="term" value="P:late endosome to Golgi transport"/>
    <property type="evidence" value="ECO:0007669"/>
    <property type="project" value="TreeGrafter"/>
</dbReference>
<dbReference type="PANTHER" id="PTHR45963:SF2">
    <property type="entry name" value="RE52028P"/>
    <property type="match status" value="1"/>
</dbReference>
<evidence type="ECO:0000256" key="5">
    <source>
        <dbReference type="ARBA" id="ARBA00020436"/>
    </source>
</evidence>
<keyword evidence="7" id="KW-0963">Cytoplasm</keyword>
<dbReference type="InterPro" id="IPR036871">
    <property type="entry name" value="PX_dom_sf"/>
</dbReference>
<keyword evidence="11" id="KW-0333">Golgi apparatus</keyword>
<evidence type="ECO:0000313" key="17">
    <source>
        <dbReference type="EMBL" id="JAA67862.1"/>
    </source>
</evidence>
<evidence type="ECO:0000256" key="2">
    <source>
        <dbReference type="ARBA" id="ARBA00004255"/>
    </source>
</evidence>
<evidence type="ECO:0000256" key="12">
    <source>
        <dbReference type="ARBA" id="ARBA00023121"/>
    </source>
</evidence>
<evidence type="ECO:0000256" key="7">
    <source>
        <dbReference type="ARBA" id="ARBA00022490"/>
    </source>
</evidence>
<dbReference type="SMART" id="SM00312">
    <property type="entry name" value="PX"/>
    <property type="match status" value="1"/>
</dbReference>
<keyword evidence="12" id="KW-0446">Lipid-binding</keyword>
<evidence type="ECO:0000256" key="6">
    <source>
        <dbReference type="ARBA" id="ARBA00022448"/>
    </source>
</evidence>
<evidence type="ECO:0000256" key="15">
    <source>
        <dbReference type="SAM" id="MobiDB-lite"/>
    </source>
</evidence>
<dbReference type="FunFam" id="3.30.1520.10:FF:000002">
    <property type="entry name" value="Sorting nexin 12"/>
    <property type="match status" value="1"/>
</dbReference>
<keyword evidence="9" id="KW-0653">Protein transport</keyword>
<reference evidence="17" key="1">
    <citation type="submission" date="2012-12" db="EMBL/GenBank/DDBJ databases">
        <title>Identification and characterization of a phenylalanine ammonia-lyase gene family in Isatis indigotica Fort.</title>
        <authorList>
            <person name="Liu Q."/>
            <person name="Chen J."/>
            <person name="Zhou X."/>
            <person name="Di P."/>
            <person name="Xiao Y."/>
            <person name="Xuan H."/>
            <person name="Zhang L."/>
            <person name="Chen W."/>
        </authorList>
    </citation>
    <scope>NUCLEOTIDE SEQUENCE</scope>
    <source>
        <tissue evidence="17">Salivary gland</tissue>
    </source>
</reference>
<dbReference type="GO" id="GO:0000139">
    <property type="term" value="C:Golgi membrane"/>
    <property type="evidence" value="ECO:0007669"/>
    <property type="project" value="UniProtKB-SubCell"/>
</dbReference>